<dbReference type="Proteomes" id="UP001501207">
    <property type="component" value="Unassembled WGS sequence"/>
</dbReference>
<sequence length="715" mass="80661">MKKPTPAFSSFILSGLGCLLLSLTIRAQIPVDTQQFRKGESAGMTISDHNLGITWDAGGGAEGQINLNLQAGAPLFNSIKIRDRATAFSEIAAHIDPVFLLTVGKRTLKAPTQWIIFFDKPYKRPYTVYRSELQKKDIKVISEGIRTRVVVSTVKAGPFSGKMEITLFGGTPLIKMDAVMSTPEDSTAMVYDAGLVSRTPWDDDLWNNINPWESIRWADPENRLHQLKRMSDPMKSLNLTVKYRTIIGRGKGGDIALFPPPHQYFFPEDNCYNMAFTWCGRNYRNKIPQFGIGIRQKPEGDERFVPWFNAPPGTQQHLSFFCLLNPRDGEQTLEKVKAYTHQDKYLRLPGYYTFSSHYHIEPEIDVLQGKPLPAVGEFVPAFKQTGVDIVHLASFHLGGHPAGPDSIRLKELKTSFDLCRRWSDSSFLLLPGEEPNHFFGGHWISLFPRPVYWTMSEKGGRPFSENNPVYGKVYHIGSKEDMLRLLKEEDGLAWTSHPRIKGSTGYPDRYKDEAFYRSDHFLGAAWKSLPADLSDSVLGKRALDLLGDMANWGQKKYMPGEGDLFKILPEYELYGNMNINYLQLDSLPSFGNGWSSVLKALQKGRFFVTTGEILITDFSVNGRQSGETLQLPRAGDARVACTLQWTFPLDDIKIVSGDGDRVYEKKIDLRSTGAFGKKTFTIPLDLHNRKWVRLEAWDAAVNGAFTQCVWIDEGT</sequence>
<proteinExistence type="predicted"/>
<gene>
    <name evidence="1" type="ORF">GCM10023143_26640</name>
</gene>
<evidence type="ECO:0000313" key="2">
    <source>
        <dbReference type="Proteomes" id="UP001501207"/>
    </source>
</evidence>
<dbReference type="PROSITE" id="PS51257">
    <property type="entry name" value="PROKAR_LIPOPROTEIN"/>
    <property type="match status" value="1"/>
</dbReference>
<reference evidence="2" key="1">
    <citation type="journal article" date="2019" name="Int. J. Syst. Evol. Microbiol.">
        <title>The Global Catalogue of Microorganisms (GCM) 10K type strain sequencing project: providing services to taxonomists for standard genome sequencing and annotation.</title>
        <authorList>
            <consortium name="The Broad Institute Genomics Platform"/>
            <consortium name="The Broad Institute Genome Sequencing Center for Infectious Disease"/>
            <person name="Wu L."/>
            <person name="Ma J."/>
        </authorList>
    </citation>
    <scope>NUCLEOTIDE SEQUENCE [LARGE SCALE GENOMIC DNA]</scope>
    <source>
        <strain evidence="2">JCM 17664</strain>
    </source>
</reference>
<name>A0ABP8G1R8_9BACT</name>
<dbReference type="EMBL" id="BAABFN010000006">
    <property type="protein sequence ID" value="GAA4315331.1"/>
    <property type="molecule type" value="Genomic_DNA"/>
</dbReference>
<comment type="caution">
    <text evidence="1">The sequence shown here is derived from an EMBL/GenBank/DDBJ whole genome shotgun (WGS) entry which is preliminary data.</text>
</comment>
<accession>A0ABP8G1R8</accession>
<protein>
    <submittedName>
        <fullName evidence="1">Uncharacterized protein</fullName>
    </submittedName>
</protein>
<keyword evidence="2" id="KW-1185">Reference proteome</keyword>
<dbReference type="RefSeq" id="WP_344980114.1">
    <property type="nucleotide sequence ID" value="NZ_BAABFN010000006.1"/>
</dbReference>
<organism evidence="1 2">
    <name type="scientific">Compostibacter hankyongensis</name>
    <dbReference type="NCBI Taxonomy" id="1007089"/>
    <lineage>
        <taxon>Bacteria</taxon>
        <taxon>Pseudomonadati</taxon>
        <taxon>Bacteroidota</taxon>
        <taxon>Chitinophagia</taxon>
        <taxon>Chitinophagales</taxon>
        <taxon>Chitinophagaceae</taxon>
        <taxon>Compostibacter</taxon>
    </lineage>
</organism>
<evidence type="ECO:0000313" key="1">
    <source>
        <dbReference type="EMBL" id="GAA4315331.1"/>
    </source>
</evidence>